<dbReference type="AlphaFoldDB" id="A0ABD5A0U9"/>
<dbReference type="Gene3D" id="3.30.460.10">
    <property type="entry name" value="Beta Polymerase, domain 2"/>
    <property type="match status" value="1"/>
</dbReference>
<proteinExistence type="predicted"/>
<comment type="pathway">
    <text evidence="1">Purine metabolism; ppGpp biosynthesis; ppGpp from GTP: step 1/2.</text>
</comment>
<gene>
    <name evidence="3" type="ORF">Q4436_04250</name>
</gene>
<dbReference type="InterPro" id="IPR007685">
    <property type="entry name" value="RelA_SpoT"/>
</dbReference>
<dbReference type="Pfam" id="PF04607">
    <property type="entry name" value="RelA_SpoT"/>
    <property type="match status" value="1"/>
</dbReference>
<reference evidence="3" key="1">
    <citation type="submission" date="2023-07" db="EMBL/GenBank/DDBJ databases">
        <title>Whole Genome Sequencing of Colonoscopy isolates.</title>
        <authorList>
            <person name="Surve S.V."/>
            <person name="Valls R.A."/>
            <person name="Barrak K.E."/>
            <person name="Gardner T.B."/>
            <person name="O'Toole G.A."/>
        </authorList>
    </citation>
    <scope>NUCLEOTIDE SEQUENCE</scope>
    <source>
        <strain evidence="3">GP0003</strain>
    </source>
</reference>
<dbReference type="InterPro" id="IPR043519">
    <property type="entry name" value="NT_sf"/>
</dbReference>
<comment type="caution">
    <text evidence="3">The sequence shown here is derived from an EMBL/GenBank/DDBJ whole genome shotgun (WGS) entry which is preliminary data.</text>
</comment>
<feature type="domain" description="RelA/SpoT" evidence="2">
    <location>
        <begin position="110"/>
        <end position="188"/>
    </location>
</feature>
<organism evidence="3 4">
    <name type="scientific">Lactobacillus paragasseri</name>
    <dbReference type="NCBI Taxonomy" id="2107999"/>
    <lineage>
        <taxon>Bacteria</taxon>
        <taxon>Bacillati</taxon>
        <taxon>Bacillota</taxon>
        <taxon>Bacilli</taxon>
        <taxon>Lactobacillales</taxon>
        <taxon>Lactobacillaceae</taxon>
        <taxon>Lactobacillus</taxon>
    </lineage>
</organism>
<sequence length="205" mass="24989">MDKFSLISEVATTICRLHNKFSIQFYQSDFLKDYRLKNLKKWDVQQAIKDQFFMQKLIPKYREDIQCKISIDLLNFKLDHNNVDIRYRTKLKDTIIIKLLHYAYKEQKTHGLYVSKCLNDIFGVRIVLDGITSNYDKINVLLENLRKHKMISRYYYRNDNGYKAFHCYFQMNNKVLPWELQIWDTQDRENNIVSHKQHESERKIY</sequence>
<dbReference type="SUPFAM" id="SSF81301">
    <property type="entry name" value="Nucleotidyltransferase"/>
    <property type="match status" value="1"/>
</dbReference>
<dbReference type="EMBL" id="JAUONS010000002">
    <property type="protein sequence ID" value="MDO6361332.1"/>
    <property type="molecule type" value="Genomic_DNA"/>
</dbReference>
<evidence type="ECO:0000313" key="4">
    <source>
        <dbReference type="Proteomes" id="UP001169713"/>
    </source>
</evidence>
<name>A0ABD5A0U9_9LACO</name>
<dbReference type="Proteomes" id="UP001169713">
    <property type="component" value="Unassembled WGS sequence"/>
</dbReference>
<protein>
    <recommendedName>
        <fullName evidence="2">RelA/SpoT domain-containing protein</fullName>
    </recommendedName>
</protein>
<accession>A0ABD5A0U9</accession>
<evidence type="ECO:0000256" key="1">
    <source>
        <dbReference type="ARBA" id="ARBA00004976"/>
    </source>
</evidence>
<evidence type="ECO:0000313" key="3">
    <source>
        <dbReference type="EMBL" id="MDO6361332.1"/>
    </source>
</evidence>
<dbReference type="RefSeq" id="WP_262334094.1">
    <property type="nucleotide sequence ID" value="NZ_JANZQG010000004.1"/>
</dbReference>
<evidence type="ECO:0000259" key="2">
    <source>
        <dbReference type="Pfam" id="PF04607"/>
    </source>
</evidence>